<feature type="region of interest" description="Disordered" evidence="1">
    <location>
        <begin position="103"/>
        <end position="140"/>
    </location>
</feature>
<feature type="transmembrane region" description="Helical" evidence="2">
    <location>
        <begin position="270"/>
        <end position="294"/>
    </location>
</feature>
<name>A0AAV2FI60_9ROSI</name>
<evidence type="ECO:0000256" key="2">
    <source>
        <dbReference type="SAM" id="Phobius"/>
    </source>
</evidence>
<keyword evidence="2" id="KW-0812">Transmembrane</keyword>
<dbReference type="Proteomes" id="UP001497516">
    <property type="component" value="Chromosome 6"/>
</dbReference>
<keyword evidence="2" id="KW-0472">Membrane</keyword>
<feature type="compositionally biased region" description="Polar residues" evidence="1">
    <location>
        <begin position="48"/>
        <end position="57"/>
    </location>
</feature>
<feature type="region of interest" description="Disordered" evidence="1">
    <location>
        <begin position="16"/>
        <end position="57"/>
    </location>
</feature>
<protein>
    <submittedName>
        <fullName evidence="3">Uncharacterized protein</fullName>
    </submittedName>
</protein>
<dbReference type="EMBL" id="OZ034819">
    <property type="protein sequence ID" value="CAL1397908.1"/>
    <property type="molecule type" value="Genomic_DNA"/>
</dbReference>
<dbReference type="AlphaFoldDB" id="A0AAV2FI60"/>
<feature type="compositionally biased region" description="Gly residues" evidence="1">
    <location>
        <begin position="121"/>
        <end position="140"/>
    </location>
</feature>
<organism evidence="3 4">
    <name type="scientific">Linum trigynum</name>
    <dbReference type="NCBI Taxonomy" id="586398"/>
    <lineage>
        <taxon>Eukaryota</taxon>
        <taxon>Viridiplantae</taxon>
        <taxon>Streptophyta</taxon>
        <taxon>Embryophyta</taxon>
        <taxon>Tracheophyta</taxon>
        <taxon>Spermatophyta</taxon>
        <taxon>Magnoliopsida</taxon>
        <taxon>eudicotyledons</taxon>
        <taxon>Gunneridae</taxon>
        <taxon>Pentapetalae</taxon>
        <taxon>rosids</taxon>
        <taxon>fabids</taxon>
        <taxon>Malpighiales</taxon>
        <taxon>Linaceae</taxon>
        <taxon>Linum</taxon>
    </lineage>
</organism>
<feature type="region of interest" description="Disordered" evidence="1">
    <location>
        <begin position="306"/>
        <end position="325"/>
    </location>
</feature>
<proteinExistence type="predicted"/>
<evidence type="ECO:0000256" key="1">
    <source>
        <dbReference type="SAM" id="MobiDB-lite"/>
    </source>
</evidence>
<gene>
    <name evidence="3" type="ORF">LTRI10_LOCUS38173</name>
</gene>
<keyword evidence="4" id="KW-1185">Reference proteome</keyword>
<accession>A0AAV2FI60</accession>
<evidence type="ECO:0000313" key="3">
    <source>
        <dbReference type="EMBL" id="CAL1397908.1"/>
    </source>
</evidence>
<keyword evidence="2" id="KW-1133">Transmembrane helix</keyword>
<reference evidence="3 4" key="1">
    <citation type="submission" date="2024-04" db="EMBL/GenBank/DDBJ databases">
        <authorList>
            <person name="Fracassetti M."/>
        </authorList>
    </citation>
    <scope>NUCLEOTIDE SEQUENCE [LARGE SCALE GENOMIC DNA]</scope>
</reference>
<sequence>MSLALGVRLISRPATTSDLLFPPQPQNTTNSSTLSSPAQIYRPGNTHRGGTTARQEADPINSSFGLSLCLHAFHSSKTPGSCGKMMKRFCRMYFGKQSFAAAAGGAGSGHPAEESDLQLNGDGGSCGGDGGGGGKEGSGGSFDGGDLKLEAFSLWWWWQRQSQPETGKKRFEIYMPIETGWRPEKKFSERGKNSNKGEERRRWWRRLLGNLKKALGKIPETLLEAILLPFVWTAILISEPASRRFYRQCFRPFVPYPIAFIQYFNKSFDYVMTVTLLLMSGTSLLLLALLWWWAWRCHLGGDTDSAGDDSVVGQHSQDDYDGDED</sequence>
<evidence type="ECO:0000313" key="4">
    <source>
        <dbReference type="Proteomes" id="UP001497516"/>
    </source>
</evidence>
<feature type="compositionally biased region" description="Polar residues" evidence="1">
    <location>
        <begin position="26"/>
        <end position="38"/>
    </location>
</feature>